<dbReference type="AlphaFoldDB" id="A0AAW0JKP1"/>
<sequence length="79" mass="8882">MGIKDPCRPGVKDAVQLCKEAKFTLECGILDPDKDSTEPTLIEGRVFRLKTDLEREEIVDQIFVMGGLLPVTSFCLFKH</sequence>
<dbReference type="PANTHER" id="PTHR24093:SF369">
    <property type="entry name" value="CALCIUM-TRANSPORTING ATPASE"/>
    <property type="match status" value="1"/>
</dbReference>
<comment type="caution">
    <text evidence="3">The sequence shown here is derived from an EMBL/GenBank/DDBJ whole genome shotgun (WGS) entry which is preliminary data.</text>
</comment>
<reference evidence="3 4" key="1">
    <citation type="journal article" date="2018" name="Sci. Data">
        <title>The draft genome sequence of cork oak.</title>
        <authorList>
            <person name="Ramos A.M."/>
            <person name="Usie A."/>
            <person name="Barbosa P."/>
            <person name="Barros P.M."/>
            <person name="Capote T."/>
            <person name="Chaves I."/>
            <person name="Simoes F."/>
            <person name="Abreu I."/>
            <person name="Carrasquinho I."/>
            <person name="Faro C."/>
            <person name="Guimaraes J.B."/>
            <person name="Mendonca D."/>
            <person name="Nobrega F."/>
            <person name="Rodrigues L."/>
            <person name="Saibo N.J.M."/>
            <person name="Varela M.C."/>
            <person name="Egas C."/>
            <person name="Matos J."/>
            <person name="Miguel C.M."/>
            <person name="Oliveira M.M."/>
            <person name="Ricardo C.P."/>
            <person name="Goncalves S."/>
        </authorList>
    </citation>
    <scope>NUCLEOTIDE SEQUENCE [LARGE SCALE GENOMIC DNA]</scope>
    <source>
        <strain evidence="4">cv. HL8</strain>
    </source>
</reference>
<evidence type="ECO:0000256" key="2">
    <source>
        <dbReference type="ARBA" id="ARBA00022842"/>
    </source>
</evidence>
<dbReference type="PANTHER" id="PTHR24093">
    <property type="entry name" value="CATION TRANSPORTING ATPASE"/>
    <property type="match status" value="1"/>
</dbReference>
<comment type="subcellular location">
    <subcellularLocation>
        <location evidence="1">Endomembrane system</location>
        <topology evidence="1">Multi-pass membrane protein</topology>
    </subcellularLocation>
</comment>
<keyword evidence="2" id="KW-0460">Magnesium</keyword>
<dbReference type="GO" id="GO:0005886">
    <property type="term" value="C:plasma membrane"/>
    <property type="evidence" value="ECO:0007669"/>
    <property type="project" value="TreeGrafter"/>
</dbReference>
<dbReference type="GO" id="GO:0005388">
    <property type="term" value="F:P-type calcium transporter activity"/>
    <property type="evidence" value="ECO:0007669"/>
    <property type="project" value="TreeGrafter"/>
</dbReference>
<evidence type="ECO:0000313" key="4">
    <source>
        <dbReference type="Proteomes" id="UP000237347"/>
    </source>
</evidence>
<organism evidence="3 4">
    <name type="scientific">Quercus suber</name>
    <name type="common">Cork oak</name>
    <dbReference type="NCBI Taxonomy" id="58331"/>
    <lineage>
        <taxon>Eukaryota</taxon>
        <taxon>Viridiplantae</taxon>
        <taxon>Streptophyta</taxon>
        <taxon>Embryophyta</taxon>
        <taxon>Tracheophyta</taxon>
        <taxon>Spermatophyta</taxon>
        <taxon>Magnoliopsida</taxon>
        <taxon>eudicotyledons</taxon>
        <taxon>Gunneridae</taxon>
        <taxon>Pentapetalae</taxon>
        <taxon>rosids</taxon>
        <taxon>fabids</taxon>
        <taxon>Fagales</taxon>
        <taxon>Fagaceae</taxon>
        <taxon>Quercus</taxon>
    </lineage>
</organism>
<dbReference type="Proteomes" id="UP000237347">
    <property type="component" value="Unassembled WGS sequence"/>
</dbReference>
<proteinExistence type="predicted"/>
<dbReference type="GO" id="GO:0012505">
    <property type="term" value="C:endomembrane system"/>
    <property type="evidence" value="ECO:0007669"/>
    <property type="project" value="UniProtKB-SubCell"/>
</dbReference>
<protein>
    <submittedName>
        <fullName evidence="3">Calcium-transporting atpase 8</fullName>
    </submittedName>
</protein>
<evidence type="ECO:0000256" key="1">
    <source>
        <dbReference type="ARBA" id="ARBA00004127"/>
    </source>
</evidence>
<gene>
    <name evidence="3" type="primary">ACA8_0</name>
    <name evidence="3" type="ORF">CFP56_031254</name>
</gene>
<accession>A0AAW0JKP1</accession>
<dbReference type="EMBL" id="PKMF04000525">
    <property type="protein sequence ID" value="KAK7827257.1"/>
    <property type="molecule type" value="Genomic_DNA"/>
</dbReference>
<name>A0AAW0JKP1_QUESU</name>
<evidence type="ECO:0000313" key="3">
    <source>
        <dbReference type="EMBL" id="KAK7827257.1"/>
    </source>
</evidence>
<keyword evidence="4" id="KW-1185">Reference proteome</keyword>